<gene>
    <name evidence="1" type="ORF">EVAR_30460_1</name>
</gene>
<keyword evidence="2" id="KW-1185">Reference proteome</keyword>
<dbReference type="Proteomes" id="UP000299102">
    <property type="component" value="Unassembled WGS sequence"/>
</dbReference>
<dbReference type="EMBL" id="BGZK01000437">
    <property type="protein sequence ID" value="GBP43503.1"/>
    <property type="molecule type" value="Genomic_DNA"/>
</dbReference>
<protein>
    <submittedName>
        <fullName evidence="1">Uncharacterized protein</fullName>
    </submittedName>
</protein>
<reference evidence="1 2" key="1">
    <citation type="journal article" date="2019" name="Commun. Biol.">
        <title>The bagworm genome reveals a unique fibroin gene that provides high tensile strength.</title>
        <authorList>
            <person name="Kono N."/>
            <person name="Nakamura H."/>
            <person name="Ohtoshi R."/>
            <person name="Tomita M."/>
            <person name="Numata K."/>
            <person name="Arakawa K."/>
        </authorList>
    </citation>
    <scope>NUCLEOTIDE SEQUENCE [LARGE SCALE GENOMIC DNA]</scope>
</reference>
<dbReference type="AlphaFoldDB" id="A0A4C1VXH8"/>
<proteinExistence type="predicted"/>
<accession>A0A4C1VXH8</accession>
<organism evidence="1 2">
    <name type="scientific">Eumeta variegata</name>
    <name type="common">Bagworm moth</name>
    <name type="synonym">Eumeta japonica</name>
    <dbReference type="NCBI Taxonomy" id="151549"/>
    <lineage>
        <taxon>Eukaryota</taxon>
        <taxon>Metazoa</taxon>
        <taxon>Ecdysozoa</taxon>
        <taxon>Arthropoda</taxon>
        <taxon>Hexapoda</taxon>
        <taxon>Insecta</taxon>
        <taxon>Pterygota</taxon>
        <taxon>Neoptera</taxon>
        <taxon>Endopterygota</taxon>
        <taxon>Lepidoptera</taxon>
        <taxon>Glossata</taxon>
        <taxon>Ditrysia</taxon>
        <taxon>Tineoidea</taxon>
        <taxon>Psychidae</taxon>
        <taxon>Oiketicinae</taxon>
        <taxon>Eumeta</taxon>
    </lineage>
</organism>
<sequence>MSAHVMSAFVRPAHTSSPAHSLCRNIYYTRLWFVLGNRGVLWRRMTLLRERKSRAAEEEAVITRANIVLVYCTDLVNCMVNCERAGRVCVCVA</sequence>
<comment type="caution">
    <text evidence="1">The sequence shown here is derived from an EMBL/GenBank/DDBJ whole genome shotgun (WGS) entry which is preliminary data.</text>
</comment>
<name>A0A4C1VXH8_EUMVA</name>
<evidence type="ECO:0000313" key="1">
    <source>
        <dbReference type="EMBL" id="GBP43503.1"/>
    </source>
</evidence>
<evidence type="ECO:0000313" key="2">
    <source>
        <dbReference type="Proteomes" id="UP000299102"/>
    </source>
</evidence>